<name>A0ACD3B6J3_9AGAR</name>
<sequence>MGQFWKLINLDKCETIELGKLGEQWLGGTGCNLFAKLAALRNPSDLARKRRVFSHHLFNLDAIGDWTGDRLVCIGDYTETYPEGLLTKEDLATLETRFGSKGALYHLAEEEEWPEAKVNGWCYDPDTFASKCILRNITQRVYVRLRELAAGNCGDLEQVLLSYTCWSSCTLCSMEEYDLSKGEWAGHRFDVGGLDEQAAIKEGWKDVTKEVVERVKLIWDSEHTWG</sequence>
<evidence type="ECO:0000313" key="2">
    <source>
        <dbReference type="Proteomes" id="UP000308600"/>
    </source>
</evidence>
<reference evidence="1 2" key="1">
    <citation type="journal article" date="2019" name="Nat. Ecol. Evol.">
        <title>Megaphylogeny resolves global patterns of mushroom evolution.</title>
        <authorList>
            <person name="Varga T."/>
            <person name="Krizsan K."/>
            <person name="Foldi C."/>
            <person name="Dima B."/>
            <person name="Sanchez-Garcia M."/>
            <person name="Sanchez-Ramirez S."/>
            <person name="Szollosi G.J."/>
            <person name="Szarkandi J.G."/>
            <person name="Papp V."/>
            <person name="Albert L."/>
            <person name="Andreopoulos W."/>
            <person name="Angelini C."/>
            <person name="Antonin V."/>
            <person name="Barry K.W."/>
            <person name="Bougher N.L."/>
            <person name="Buchanan P."/>
            <person name="Buyck B."/>
            <person name="Bense V."/>
            <person name="Catcheside P."/>
            <person name="Chovatia M."/>
            <person name="Cooper J."/>
            <person name="Damon W."/>
            <person name="Desjardin D."/>
            <person name="Finy P."/>
            <person name="Geml J."/>
            <person name="Haridas S."/>
            <person name="Hughes K."/>
            <person name="Justo A."/>
            <person name="Karasinski D."/>
            <person name="Kautmanova I."/>
            <person name="Kiss B."/>
            <person name="Kocsube S."/>
            <person name="Kotiranta H."/>
            <person name="LaButti K.M."/>
            <person name="Lechner B.E."/>
            <person name="Liimatainen K."/>
            <person name="Lipzen A."/>
            <person name="Lukacs Z."/>
            <person name="Mihaltcheva S."/>
            <person name="Morgado L.N."/>
            <person name="Niskanen T."/>
            <person name="Noordeloos M.E."/>
            <person name="Ohm R.A."/>
            <person name="Ortiz-Santana B."/>
            <person name="Ovrebo C."/>
            <person name="Racz N."/>
            <person name="Riley R."/>
            <person name="Savchenko A."/>
            <person name="Shiryaev A."/>
            <person name="Soop K."/>
            <person name="Spirin V."/>
            <person name="Szebenyi C."/>
            <person name="Tomsovsky M."/>
            <person name="Tulloss R.E."/>
            <person name="Uehling J."/>
            <person name="Grigoriev I.V."/>
            <person name="Vagvolgyi C."/>
            <person name="Papp T."/>
            <person name="Martin F.M."/>
            <person name="Miettinen O."/>
            <person name="Hibbett D.S."/>
            <person name="Nagy L.G."/>
        </authorList>
    </citation>
    <scope>NUCLEOTIDE SEQUENCE [LARGE SCALE GENOMIC DNA]</scope>
    <source>
        <strain evidence="1 2">NL-1719</strain>
    </source>
</reference>
<protein>
    <submittedName>
        <fullName evidence="1">Uncharacterized protein</fullName>
    </submittedName>
</protein>
<evidence type="ECO:0000313" key="1">
    <source>
        <dbReference type="EMBL" id="TFK73276.1"/>
    </source>
</evidence>
<dbReference type="EMBL" id="ML208277">
    <property type="protein sequence ID" value="TFK73276.1"/>
    <property type="molecule type" value="Genomic_DNA"/>
</dbReference>
<keyword evidence="2" id="KW-1185">Reference proteome</keyword>
<gene>
    <name evidence="1" type="ORF">BDN72DRAFT_834951</name>
</gene>
<dbReference type="Proteomes" id="UP000308600">
    <property type="component" value="Unassembled WGS sequence"/>
</dbReference>
<organism evidence="1 2">
    <name type="scientific">Pluteus cervinus</name>
    <dbReference type="NCBI Taxonomy" id="181527"/>
    <lineage>
        <taxon>Eukaryota</taxon>
        <taxon>Fungi</taxon>
        <taxon>Dikarya</taxon>
        <taxon>Basidiomycota</taxon>
        <taxon>Agaricomycotina</taxon>
        <taxon>Agaricomycetes</taxon>
        <taxon>Agaricomycetidae</taxon>
        <taxon>Agaricales</taxon>
        <taxon>Pluteineae</taxon>
        <taxon>Pluteaceae</taxon>
        <taxon>Pluteus</taxon>
    </lineage>
</organism>
<accession>A0ACD3B6J3</accession>
<proteinExistence type="predicted"/>